<reference evidence="1" key="1">
    <citation type="journal article" date="2015" name="Antonie Van Leeuwenhoek">
        <title>Comparative 16S rRNA signatures and multilocus sequence analysis for the genus Salinicola and description of Salinicola acroporae sp. nov., isolated from coral Acropora digitifera.</title>
        <authorList>
            <person name="Lepcha R.T."/>
            <person name="Poddar A."/>
            <person name="Schumann P."/>
            <person name="Das S.K."/>
        </authorList>
    </citation>
    <scope>NUCLEOTIDE SEQUENCE</scope>
    <source>
        <strain evidence="1">S4-41</strain>
    </source>
</reference>
<accession>A0ABT6I4K9</accession>
<dbReference type="Proteomes" id="UP001162135">
    <property type="component" value="Unassembled WGS sequence"/>
</dbReference>
<proteinExistence type="predicted"/>
<evidence type="ECO:0000313" key="2">
    <source>
        <dbReference type="Proteomes" id="UP001162135"/>
    </source>
</evidence>
<protein>
    <recommendedName>
        <fullName evidence="3">YlbF family regulator</fullName>
    </recommendedName>
</protein>
<evidence type="ECO:0008006" key="3">
    <source>
        <dbReference type="Google" id="ProtNLM"/>
    </source>
</evidence>
<comment type="caution">
    <text evidence="1">The sequence shown here is derived from an EMBL/GenBank/DDBJ whole genome shotgun (WGS) entry which is preliminary data.</text>
</comment>
<evidence type="ECO:0000313" key="1">
    <source>
        <dbReference type="EMBL" id="MDH4572457.1"/>
    </source>
</evidence>
<sequence length="115" mass="12659">MDNSAEVASALQQIQDEIDSIMQGIEESPPREATDIQSRYGALKQRLIASAKAGTVTGDRRPLTESEEFFYQPALEGAERRLRARSNGSTPDIFRSLDDARVDIATMLSQVQDAS</sequence>
<gene>
    <name evidence="1" type="ORF">CUR86_08305</name>
</gene>
<keyword evidence="2" id="KW-1185">Reference proteome</keyword>
<organism evidence="1 2">
    <name type="scientific">Salinicola acroporae</name>
    <dbReference type="NCBI Taxonomy" id="1541440"/>
    <lineage>
        <taxon>Bacteria</taxon>
        <taxon>Pseudomonadati</taxon>
        <taxon>Pseudomonadota</taxon>
        <taxon>Gammaproteobacteria</taxon>
        <taxon>Oceanospirillales</taxon>
        <taxon>Halomonadaceae</taxon>
        <taxon>Salinicola</taxon>
    </lineage>
</organism>
<dbReference type="RefSeq" id="WP_110716730.1">
    <property type="nucleotide sequence ID" value="NZ_PGFS01000001.1"/>
</dbReference>
<dbReference type="EMBL" id="PGFS01000001">
    <property type="protein sequence ID" value="MDH4572457.1"/>
    <property type="molecule type" value="Genomic_DNA"/>
</dbReference>
<name>A0ABT6I4K9_9GAMM</name>
<reference evidence="1" key="2">
    <citation type="submission" date="2017-11" db="EMBL/GenBank/DDBJ databases">
        <authorList>
            <person name="Das S.K."/>
        </authorList>
    </citation>
    <scope>NUCLEOTIDE SEQUENCE</scope>
    <source>
        <strain evidence="1">S4-41</strain>
    </source>
</reference>